<dbReference type="PANTHER" id="PTHR12174:SF23">
    <property type="entry name" value="MINOR HISTOCOMPATIBILITY ANTIGEN H13"/>
    <property type="match status" value="1"/>
</dbReference>
<dbReference type="GO" id="GO:0042500">
    <property type="term" value="F:aspartic endopeptidase activity, intramembrane cleaving"/>
    <property type="evidence" value="ECO:0007669"/>
    <property type="project" value="InterPro"/>
</dbReference>
<dbReference type="EMBL" id="ML170167">
    <property type="protein sequence ID" value="TDL24176.1"/>
    <property type="molecule type" value="Genomic_DNA"/>
</dbReference>
<feature type="compositionally biased region" description="Polar residues" evidence="8">
    <location>
        <begin position="367"/>
        <end position="377"/>
    </location>
</feature>
<gene>
    <name evidence="10" type="ORF">BD410DRAFT_786262</name>
</gene>
<dbReference type="Pfam" id="PF04258">
    <property type="entry name" value="Peptidase_A22B"/>
    <property type="match status" value="1"/>
</dbReference>
<evidence type="ECO:0000256" key="8">
    <source>
        <dbReference type="SAM" id="MobiDB-lite"/>
    </source>
</evidence>
<dbReference type="Proteomes" id="UP000294933">
    <property type="component" value="Unassembled WGS sequence"/>
</dbReference>
<feature type="transmembrane region" description="Helical" evidence="9">
    <location>
        <begin position="285"/>
        <end position="307"/>
    </location>
</feature>
<evidence type="ECO:0000256" key="6">
    <source>
        <dbReference type="ARBA" id="ARBA00022989"/>
    </source>
</evidence>
<dbReference type="InterPro" id="IPR007369">
    <property type="entry name" value="Peptidase_A22B_SPP"/>
</dbReference>
<protein>
    <recommendedName>
        <fullName evidence="12">Peptidase A22B, signal peptide peptidase</fullName>
    </recommendedName>
</protein>
<dbReference type="AlphaFoldDB" id="A0A4Y7Q9Y2"/>
<dbReference type="GO" id="GO:0006465">
    <property type="term" value="P:signal peptide processing"/>
    <property type="evidence" value="ECO:0007669"/>
    <property type="project" value="TreeGrafter"/>
</dbReference>
<keyword evidence="4" id="KW-0378">Hydrolase</keyword>
<evidence type="ECO:0008006" key="12">
    <source>
        <dbReference type="Google" id="ProtNLM"/>
    </source>
</evidence>
<keyword evidence="5" id="KW-0256">Endoplasmic reticulum</keyword>
<evidence type="ECO:0000256" key="9">
    <source>
        <dbReference type="SAM" id="Phobius"/>
    </source>
</evidence>
<dbReference type="GO" id="GO:0098553">
    <property type="term" value="C:lumenal side of endoplasmic reticulum membrane"/>
    <property type="evidence" value="ECO:0007669"/>
    <property type="project" value="TreeGrafter"/>
</dbReference>
<dbReference type="InterPro" id="IPR006639">
    <property type="entry name" value="Preselin/SPP"/>
</dbReference>
<keyword evidence="6 9" id="KW-1133">Transmembrane helix</keyword>
<organism evidence="10 11">
    <name type="scientific">Rickenella mellea</name>
    <dbReference type="NCBI Taxonomy" id="50990"/>
    <lineage>
        <taxon>Eukaryota</taxon>
        <taxon>Fungi</taxon>
        <taxon>Dikarya</taxon>
        <taxon>Basidiomycota</taxon>
        <taxon>Agaricomycotina</taxon>
        <taxon>Agaricomycetes</taxon>
        <taxon>Hymenochaetales</taxon>
        <taxon>Rickenellaceae</taxon>
        <taxon>Rickenella</taxon>
    </lineage>
</organism>
<feature type="transmembrane region" description="Helical" evidence="9">
    <location>
        <begin position="12"/>
        <end position="30"/>
    </location>
</feature>
<evidence type="ECO:0000256" key="2">
    <source>
        <dbReference type="ARBA" id="ARBA00006859"/>
    </source>
</evidence>
<dbReference type="PANTHER" id="PTHR12174">
    <property type="entry name" value="SIGNAL PEPTIDE PEPTIDASE"/>
    <property type="match status" value="1"/>
</dbReference>
<evidence type="ECO:0000256" key="3">
    <source>
        <dbReference type="ARBA" id="ARBA00022692"/>
    </source>
</evidence>
<dbReference type="SMART" id="SM00730">
    <property type="entry name" value="PSN"/>
    <property type="match status" value="1"/>
</dbReference>
<accession>A0A4Y7Q9Y2</accession>
<feature type="transmembrane region" description="Helical" evidence="9">
    <location>
        <begin position="245"/>
        <end position="265"/>
    </location>
</feature>
<dbReference type="OrthoDB" id="29661at2759"/>
<keyword evidence="3 9" id="KW-0812">Transmembrane</keyword>
<evidence type="ECO:0000256" key="1">
    <source>
        <dbReference type="ARBA" id="ARBA00004477"/>
    </source>
</evidence>
<feature type="transmembrane region" description="Helical" evidence="9">
    <location>
        <begin position="197"/>
        <end position="214"/>
    </location>
</feature>
<dbReference type="VEuPathDB" id="FungiDB:BD410DRAFT_786262"/>
<feature type="transmembrane region" description="Helical" evidence="9">
    <location>
        <begin position="93"/>
        <end position="117"/>
    </location>
</feature>
<reference evidence="10 11" key="1">
    <citation type="submission" date="2018-06" db="EMBL/GenBank/DDBJ databases">
        <title>A transcriptomic atlas of mushroom development highlights an independent origin of complex multicellularity.</title>
        <authorList>
            <consortium name="DOE Joint Genome Institute"/>
            <person name="Krizsan K."/>
            <person name="Almasi E."/>
            <person name="Merenyi Z."/>
            <person name="Sahu N."/>
            <person name="Viragh M."/>
            <person name="Koszo T."/>
            <person name="Mondo S."/>
            <person name="Kiss B."/>
            <person name="Balint B."/>
            <person name="Kues U."/>
            <person name="Barry K."/>
            <person name="Hegedus J.C."/>
            <person name="Henrissat B."/>
            <person name="Johnson J."/>
            <person name="Lipzen A."/>
            <person name="Ohm R."/>
            <person name="Nagy I."/>
            <person name="Pangilinan J."/>
            <person name="Yan J."/>
            <person name="Xiong Y."/>
            <person name="Grigoriev I.V."/>
            <person name="Hibbett D.S."/>
            <person name="Nagy L.G."/>
        </authorList>
    </citation>
    <scope>NUCLEOTIDE SEQUENCE [LARGE SCALE GENOMIC DNA]</scope>
    <source>
        <strain evidence="10 11">SZMC22713</strain>
    </source>
</reference>
<comment type="similarity">
    <text evidence="2">Belongs to the peptidase A22B family.</text>
</comment>
<dbReference type="GO" id="GO:0033619">
    <property type="term" value="P:membrane protein proteolysis"/>
    <property type="evidence" value="ECO:0007669"/>
    <property type="project" value="TreeGrafter"/>
</dbReference>
<sequence length="413" mass="45787">MERDWDLISSYAGLLSLATFSIYAGSFSSLKAPRKQKDQKQGIVDEDSDDEDEIPELLSSSDAYWFPVLGSVTLFGLYLVVKFLGKEWINYLLGWYFTVVGVGSVWKSSISLSKFLIGSEQWKTFSKYKFLMLKGPLELVSLSFRTPSLILFPLAIIPSAIYTITAGERKSAILTDILALSFSHSALSVLKIDSFQTGSILLAGLFFYDIWWVFGTEVMVKVATSLDVPIKILWPKSLAFTTERGFTMLGLGDIVIPGLFITLALRYDLHRSAHKQPSRSFAKPYFTAAISAYVAGLATTMGVMHFFKAAQPALLYLSPACILSFVITSLVRGEFKSAWEWKDEIDAPSEKPIDINSLPDHPITIPDQVQENGTKPEQLSVPDGGVVEGEKDGEPLTDGDQETKAKKKKSKKK</sequence>
<evidence type="ECO:0000256" key="7">
    <source>
        <dbReference type="ARBA" id="ARBA00023136"/>
    </source>
</evidence>
<keyword evidence="11" id="KW-1185">Reference proteome</keyword>
<evidence type="ECO:0000313" key="11">
    <source>
        <dbReference type="Proteomes" id="UP000294933"/>
    </source>
</evidence>
<feature type="transmembrane region" description="Helical" evidence="9">
    <location>
        <begin position="313"/>
        <end position="331"/>
    </location>
</feature>
<evidence type="ECO:0000313" key="10">
    <source>
        <dbReference type="EMBL" id="TDL24176.1"/>
    </source>
</evidence>
<name>A0A4Y7Q9Y2_9AGAM</name>
<keyword evidence="7 9" id="KW-0472">Membrane</keyword>
<evidence type="ECO:0000256" key="5">
    <source>
        <dbReference type="ARBA" id="ARBA00022824"/>
    </source>
</evidence>
<dbReference type="STRING" id="50990.A0A4Y7Q9Y2"/>
<feature type="region of interest" description="Disordered" evidence="8">
    <location>
        <begin position="350"/>
        <end position="413"/>
    </location>
</feature>
<proteinExistence type="inferred from homology"/>
<comment type="subcellular location">
    <subcellularLocation>
        <location evidence="1">Endoplasmic reticulum membrane</location>
        <topology evidence="1">Multi-pass membrane protein</topology>
    </subcellularLocation>
</comment>
<dbReference type="GO" id="GO:0098554">
    <property type="term" value="C:cytoplasmic side of endoplasmic reticulum membrane"/>
    <property type="evidence" value="ECO:0007669"/>
    <property type="project" value="TreeGrafter"/>
</dbReference>
<feature type="transmembrane region" description="Helical" evidence="9">
    <location>
        <begin position="63"/>
        <end position="81"/>
    </location>
</feature>
<evidence type="ECO:0000256" key="4">
    <source>
        <dbReference type="ARBA" id="ARBA00022801"/>
    </source>
</evidence>
<feature type="transmembrane region" description="Helical" evidence="9">
    <location>
        <begin position="137"/>
        <end position="165"/>
    </location>
</feature>